<comment type="caution">
    <text evidence="2">The sequence shown here is derived from an EMBL/GenBank/DDBJ whole genome shotgun (WGS) entry which is preliminary data.</text>
</comment>
<organism evidence="2 3">
    <name type="scientific">Ziziphus jujuba var. spinosa</name>
    <dbReference type="NCBI Taxonomy" id="714518"/>
    <lineage>
        <taxon>Eukaryota</taxon>
        <taxon>Viridiplantae</taxon>
        <taxon>Streptophyta</taxon>
        <taxon>Embryophyta</taxon>
        <taxon>Tracheophyta</taxon>
        <taxon>Spermatophyta</taxon>
        <taxon>Magnoliopsida</taxon>
        <taxon>eudicotyledons</taxon>
        <taxon>Gunneridae</taxon>
        <taxon>Pentapetalae</taxon>
        <taxon>rosids</taxon>
        <taxon>fabids</taxon>
        <taxon>Rosales</taxon>
        <taxon>Rhamnaceae</taxon>
        <taxon>Paliureae</taxon>
        <taxon>Ziziphus</taxon>
    </lineage>
</organism>
<name>A0A978VMF8_ZIZJJ</name>
<reference evidence="2" key="1">
    <citation type="journal article" date="2021" name="Front. Plant Sci.">
        <title>Chromosome-Scale Genome Assembly for Chinese Sour Jujube and Insights Into Its Genome Evolution and Domestication Signature.</title>
        <authorList>
            <person name="Shen L.-Y."/>
            <person name="Luo H."/>
            <person name="Wang X.-L."/>
            <person name="Wang X.-M."/>
            <person name="Qiu X.-J."/>
            <person name="Liu H."/>
            <person name="Zhou S.-S."/>
            <person name="Jia K.-H."/>
            <person name="Nie S."/>
            <person name="Bao Y.-T."/>
            <person name="Zhang R.-G."/>
            <person name="Yun Q.-Z."/>
            <person name="Chai Y.-H."/>
            <person name="Lu J.-Y."/>
            <person name="Li Y."/>
            <person name="Zhao S.-W."/>
            <person name="Mao J.-F."/>
            <person name="Jia S.-G."/>
            <person name="Mao Y.-M."/>
        </authorList>
    </citation>
    <scope>NUCLEOTIDE SEQUENCE</scope>
    <source>
        <strain evidence="2">AT0</strain>
        <tissue evidence="2">Leaf</tissue>
    </source>
</reference>
<feature type="region of interest" description="Disordered" evidence="1">
    <location>
        <begin position="17"/>
        <end position="55"/>
    </location>
</feature>
<sequence length="208" mass="23770">MLDGESNINVQLIEYGSDDVEGVNKNREVTSDGESKDVETNEGRNYETKGEDENTEVMLDGETKDEQWGNYKVDGLRRRKKTTRPKGIWYDEVEIADMQILKPFQWRLPFSFTDNLVFVTLNDVNMPFTKLLSLFGCSLFSNNDEPKHNSGLEISTPLYLDTRQVHFYCPVFASDGFVKRVELPPPRKVPSLRGTLPKPKLIQDGSTL</sequence>
<feature type="region of interest" description="Disordered" evidence="1">
    <location>
        <begin position="189"/>
        <end position="208"/>
    </location>
</feature>
<evidence type="ECO:0000313" key="3">
    <source>
        <dbReference type="Proteomes" id="UP000813462"/>
    </source>
</evidence>
<evidence type="ECO:0000256" key="1">
    <source>
        <dbReference type="SAM" id="MobiDB-lite"/>
    </source>
</evidence>
<proteinExistence type="predicted"/>
<feature type="compositionally biased region" description="Basic and acidic residues" evidence="1">
    <location>
        <begin position="22"/>
        <end position="52"/>
    </location>
</feature>
<dbReference type="AlphaFoldDB" id="A0A978VMF8"/>
<gene>
    <name evidence="2" type="ORF">FEM48_Zijuj03G0018000</name>
</gene>
<dbReference type="Proteomes" id="UP000813462">
    <property type="component" value="Unassembled WGS sequence"/>
</dbReference>
<dbReference type="EMBL" id="JAEACU010000003">
    <property type="protein sequence ID" value="KAH7536733.1"/>
    <property type="molecule type" value="Genomic_DNA"/>
</dbReference>
<evidence type="ECO:0000313" key="2">
    <source>
        <dbReference type="EMBL" id="KAH7536733.1"/>
    </source>
</evidence>
<protein>
    <submittedName>
        <fullName evidence="2">Uncharacterized protein</fullName>
    </submittedName>
</protein>
<accession>A0A978VMF8</accession>